<dbReference type="Pfam" id="PF05425">
    <property type="entry name" value="CopD"/>
    <property type="match status" value="1"/>
</dbReference>
<comment type="subcellular location">
    <subcellularLocation>
        <location evidence="1">Cell membrane</location>
        <topology evidence="1">Multi-pass membrane protein</topology>
    </subcellularLocation>
</comment>
<name>A0A1H3XW86_9ACTO</name>
<organism evidence="8 9">
    <name type="scientific">Bowdeniella nasicola</name>
    <dbReference type="NCBI Taxonomy" id="208480"/>
    <lineage>
        <taxon>Bacteria</taxon>
        <taxon>Bacillati</taxon>
        <taxon>Actinomycetota</taxon>
        <taxon>Actinomycetes</taxon>
        <taxon>Actinomycetales</taxon>
        <taxon>Actinomycetaceae</taxon>
        <taxon>Bowdeniella</taxon>
    </lineage>
</organism>
<feature type="transmembrane region" description="Helical" evidence="6">
    <location>
        <begin position="12"/>
        <end position="34"/>
    </location>
</feature>
<dbReference type="OrthoDB" id="5241646at2"/>
<keyword evidence="9" id="KW-1185">Reference proteome</keyword>
<feature type="transmembrane region" description="Helical" evidence="6">
    <location>
        <begin position="444"/>
        <end position="462"/>
    </location>
</feature>
<feature type="domain" description="Copper resistance protein D" evidence="7">
    <location>
        <begin position="238"/>
        <end position="335"/>
    </location>
</feature>
<feature type="transmembrane region" description="Helical" evidence="6">
    <location>
        <begin position="407"/>
        <end position="424"/>
    </location>
</feature>
<feature type="transmembrane region" description="Helical" evidence="6">
    <location>
        <begin position="318"/>
        <end position="339"/>
    </location>
</feature>
<dbReference type="EMBL" id="FNQV01000004">
    <property type="protein sequence ID" value="SEA03490.1"/>
    <property type="molecule type" value="Genomic_DNA"/>
</dbReference>
<dbReference type="InterPro" id="IPR008457">
    <property type="entry name" value="Cu-R_CopD_dom"/>
</dbReference>
<feature type="transmembrane region" description="Helical" evidence="6">
    <location>
        <begin position="557"/>
        <end position="578"/>
    </location>
</feature>
<protein>
    <submittedName>
        <fullName evidence="8">Putative copper resistance protein D</fullName>
    </submittedName>
</protein>
<dbReference type="GO" id="GO:0005886">
    <property type="term" value="C:plasma membrane"/>
    <property type="evidence" value="ECO:0007669"/>
    <property type="project" value="UniProtKB-SubCell"/>
</dbReference>
<dbReference type="RefSeq" id="WP_092562376.1">
    <property type="nucleotide sequence ID" value="NZ_FNQV01000004.1"/>
</dbReference>
<dbReference type="AlphaFoldDB" id="A0A1H3XW86"/>
<accession>A0A1H3XW86</accession>
<sequence length="671" mass="73445">MSSLRVTPSRVLIAVAPLTLVVAVLALFASGAVAPTPPLDPGPLARWSLPLLTIATRLAAIVTIGSTMMCALVLPAPARDRHVHHRQWEKTNPAAWLKSAAIARVAAIIWSLAQLGNVIVEYSVTAMRPMTEPTFGSELWIFLTQVDLGIAYLWATLLTAFAAVLVVLMSHYTSAAWAGVMALVSLVPLALTGHAAGAASHDLAVSSMLMHLVAVTMWMGGLLILLAVAKDVGTQLPKIAQRYSAVALWCFIITVVSGVCAAWIRLNGLGELVTTPWGLLLTAKTVAFVALGLAGYWHRERTIPLLGRGEARPFWRFVGVEALIMGATTALAVTLSSSAPPVPQSPLPDPSPVWEATGYAEPPPPTFATWFTQWHPDPLLIFGCIAAIVVYLRWVYKLRQRGDHWPLGRTICWVIAWVSLLWLTNGGPTVYGRILFSAHMIQHMSLVMITPVLLALAAPITLSTRGLPARKDGTRGPREWILALVHSRYARAWANPFVAAINFVGSMWIFYYTPLFQLAMTTHLGHILMTVHFTIAGYLFANVIIGIDPGTKRPGYPLRLVFLLATMAFHAFFGISVIQMNSLIAADHFGRLGLGWWVDAMTDQRIGGEITWGIGELPTLALAIILVYLWSRADTKEAQRRDRRADRDEDAELEAYNEMLARLAEQDAQRR</sequence>
<dbReference type="GO" id="GO:0006825">
    <property type="term" value="P:copper ion transport"/>
    <property type="evidence" value="ECO:0007669"/>
    <property type="project" value="InterPro"/>
</dbReference>
<dbReference type="Proteomes" id="UP000199288">
    <property type="component" value="Unassembled WGS sequence"/>
</dbReference>
<dbReference type="PANTHER" id="PTHR34820">
    <property type="entry name" value="INNER MEMBRANE PROTEIN YEBZ"/>
    <property type="match status" value="1"/>
</dbReference>
<feature type="transmembrane region" description="Helical" evidence="6">
    <location>
        <begin position="379"/>
        <end position="395"/>
    </location>
</feature>
<feature type="transmembrane region" description="Helical" evidence="6">
    <location>
        <begin position="276"/>
        <end position="297"/>
    </location>
</feature>
<dbReference type="InterPro" id="IPR032694">
    <property type="entry name" value="CopC/D"/>
</dbReference>
<evidence type="ECO:0000256" key="4">
    <source>
        <dbReference type="ARBA" id="ARBA00022989"/>
    </source>
</evidence>
<dbReference type="InterPro" id="IPR019108">
    <property type="entry name" value="Caa3_assmbl_CtaG-rel"/>
</dbReference>
<gene>
    <name evidence="8" type="ORF">SAMN02910418_00767</name>
</gene>
<feature type="transmembrane region" description="Helical" evidence="6">
    <location>
        <begin position="54"/>
        <end position="74"/>
    </location>
</feature>
<keyword evidence="4 6" id="KW-1133">Transmembrane helix</keyword>
<feature type="transmembrane region" description="Helical" evidence="6">
    <location>
        <begin position="492"/>
        <end position="512"/>
    </location>
</feature>
<feature type="transmembrane region" description="Helical" evidence="6">
    <location>
        <begin position="95"/>
        <end position="119"/>
    </location>
</feature>
<feature type="transmembrane region" description="Helical" evidence="6">
    <location>
        <begin position="240"/>
        <end position="264"/>
    </location>
</feature>
<evidence type="ECO:0000313" key="8">
    <source>
        <dbReference type="EMBL" id="SEA03490.1"/>
    </source>
</evidence>
<feature type="transmembrane region" description="Helical" evidence="6">
    <location>
        <begin position="208"/>
        <end position="228"/>
    </location>
</feature>
<evidence type="ECO:0000256" key="2">
    <source>
        <dbReference type="ARBA" id="ARBA00022475"/>
    </source>
</evidence>
<evidence type="ECO:0000256" key="5">
    <source>
        <dbReference type="ARBA" id="ARBA00023136"/>
    </source>
</evidence>
<evidence type="ECO:0000313" key="9">
    <source>
        <dbReference type="Proteomes" id="UP000199288"/>
    </source>
</evidence>
<reference evidence="9" key="1">
    <citation type="submission" date="2016-10" db="EMBL/GenBank/DDBJ databases">
        <authorList>
            <person name="Varghese N."/>
            <person name="Submissions S."/>
        </authorList>
    </citation>
    <scope>NUCLEOTIDE SEQUENCE [LARGE SCALE GENOMIC DNA]</scope>
    <source>
        <strain evidence="9">KPR-1</strain>
    </source>
</reference>
<evidence type="ECO:0000256" key="6">
    <source>
        <dbReference type="SAM" id="Phobius"/>
    </source>
</evidence>
<evidence type="ECO:0000256" key="3">
    <source>
        <dbReference type="ARBA" id="ARBA00022692"/>
    </source>
</evidence>
<evidence type="ECO:0000259" key="7">
    <source>
        <dbReference type="Pfam" id="PF05425"/>
    </source>
</evidence>
<evidence type="ECO:0000256" key="1">
    <source>
        <dbReference type="ARBA" id="ARBA00004651"/>
    </source>
</evidence>
<proteinExistence type="predicted"/>
<dbReference type="PANTHER" id="PTHR34820:SF4">
    <property type="entry name" value="INNER MEMBRANE PROTEIN YEBZ"/>
    <property type="match status" value="1"/>
</dbReference>
<keyword evidence="3 6" id="KW-0812">Transmembrane</keyword>
<feature type="transmembrane region" description="Helical" evidence="6">
    <location>
        <begin position="610"/>
        <end position="631"/>
    </location>
</feature>
<feature type="transmembrane region" description="Helical" evidence="6">
    <location>
        <begin position="524"/>
        <end position="545"/>
    </location>
</feature>
<keyword evidence="2" id="KW-1003">Cell membrane</keyword>
<feature type="transmembrane region" description="Helical" evidence="6">
    <location>
        <begin position="175"/>
        <end position="196"/>
    </location>
</feature>
<feature type="transmembrane region" description="Helical" evidence="6">
    <location>
        <begin position="139"/>
        <end position="168"/>
    </location>
</feature>
<keyword evidence="5 6" id="KW-0472">Membrane</keyword>
<dbReference type="Pfam" id="PF09678">
    <property type="entry name" value="Caa3_CtaG"/>
    <property type="match status" value="1"/>
</dbReference>